<dbReference type="GO" id="GO:0045122">
    <property type="term" value="P:aflatoxin biosynthetic process"/>
    <property type="evidence" value="ECO:0007669"/>
    <property type="project" value="InterPro"/>
</dbReference>
<dbReference type="RefSeq" id="XP_018130572.1">
    <property type="nucleotide sequence ID" value="XM_018275011.2"/>
</dbReference>
<dbReference type="EMBL" id="KV460225">
    <property type="protein sequence ID" value="OBT96839.1"/>
    <property type="molecule type" value="Genomic_DNA"/>
</dbReference>
<dbReference type="OrthoDB" id="2740448at2759"/>
<reference evidence="9" key="2">
    <citation type="journal article" date="2018" name="Nat. Commun.">
        <title>Extreme sensitivity to ultraviolet light in the fungal pathogen causing white-nose syndrome of bats.</title>
        <authorList>
            <person name="Palmer J.M."/>
            <person name="Drees K.P."/>
            <person name="Foster J.T."/>
            <person name="Lindner D.L."/>
        </authorList>
    </citation>
    <scope>NUCLEOTIDE SEQUENCE [LARGE SCALE GENOMIC DNA]</scope>
    <source>
        <strain evidence="9">UAMH 10579</strain>
    </source>
</reference>
<evidence type="ECO:0000313" key="8">
    <source>
        <dbReference type="EMBL" id="OBT96839.1"/>
    </source>
</evidence>
<evidence type="ECO:0000256" key="4">
    <source>
        <dbReference type="ARBA" id="ARBA00023163"/>
    </source>
</evidence>
<evidence type="ECO:0000256" key="6">
    <source>
        <dbReference type="SAM" id="MobiDB-lite"/>
    </source>
</evidence>
<dbReference type="InterPro" id="IPR036864">
    <property type="entry name" value="Zn2-C6_fun-type_DNA-bd_sf"/>
</dbReference>
<dbReference type="GO" id="GO:0003677">
    <property type="term" value="F:DNA binding"/>
    <property type="evidence" value="ECO:0007669"/>
    <property type="project" value="UniProtKB-KW"/>
</dbReference>
<organism evidence="8 9">
    <name type="scientific">Pseudogymnoascus verrucosus</name>
    <dbReference type="NCBI Taxonomy" id="342668"/>
    <lineage>
        <taxon>Eukaryota</taxon>
        <taxon>Fungi</taxon>
        <taxon>Dikarya</taxon>
        <taxon>Ascomycota</taxon>
        <taxon>Pezizomycotina</taxon>
        <taxon>Leotiomycetes</taxon>
        <taxon>Thelebolales</taxon>
        <taxon>Thelebolaceae</taxon>
        <taxon>Pseudogymnoascus</taxon>
    </lineage>
</organism>
<dbReference type="CDD" id="cd00067">
    <property type="entry name" value="GAL4"/>
    <property type="match status" value="1"/>
</dbReference>
<protein>
    <recommendedName>
        <fullName evidence="7">Zn(2)-C6 fungal-type domain-containing protein</fullName>
    </recommendedName>
</protein>
<gene>
    <name evidence="8" type="ORF">VE01_05548</name>
</gene>
<evidence type="ECO:0000256" key="1">
    <source>
        <dbReference type="ARBA" id="ARBA00022723"/>
    </source>
</evidence>
<dbReference type="Pfam" id="PF08493">
    <property type="entry name" value="AflR"/>
    <property type="match status" value="1"/>
</dbReference>
<evidence type="ECO:0000256" key="3">
    <source>
        <dbReference type="ARBA" id="ARBA00023125"/>
    </source>
</evidence>
<keyword evidence="1" id="KW-0479">Metal-binding</keyword>
<dbReference type="Gene3D" id="4.10.240.10">
    <property type="entry name" value="Zn(2)-C6 fungal-type DNA-binding domain"/>
    <property type="match status" value="1"/>
</dbReference>
<dbReference type="GO" id="GO:0005634">
    <property type="term" value="C:nucleus"/>
    <property type="evidence" value="ECO:0007669"/>
    <property type="project" value="InterPro"/>
</dbReference>
<dbReference type="Proteomes" id="UP000091956">
    <property type="component" value="Unassembled WGS sequence"/>
</dbReference>
<feature type="region of interest" description="Disordered" evidence="6">
    <location>
        <begin position="65"/>
        <end position="114"/>
    </location>
</feature>
<dbReference type="InterPro" id="IPR013700">
    <property type="entry name" value="AflR"/>
</dbReference>
<accession>A0A1B8GLY1</accession>
<keyword evidence="3" id="KW-0238">DNA-binding</keyword>
<feature type="compositionally biased region" description="Low complexity" evidence="6">
    <location>
        <begin position="69"/>
        <end position="112"/>
    </location>
</feature>
<feature type="domain" description="Zn(2)-C6 fungal-type" evidence="7">
    <location>
        <begin position="26"/>
        <end position="56"/>
    </location>
</feature>
<dbReference type="PROSITE" id="PS00463">
    <property type="entry name" value="ZN2_CY6_FUNGAL_1"/>
    <property type="match status" value="1"/>
</dbReference>
<dbReference type="GO" id="GO:0000981">
    <property type="term" value="F:DNA-binding transcription factor activity, RNA polymerase II-specific"/>
    <property type="evidence" value="ECO:0007669"/>
    <property type="project" value="InterPro"/>
</dbReference>
<dbReference type="Pfam" id="PF00172">
    <property type="entry name" value="Zn_clus"/>
    <property type="match status" value="1"/>
</dbReference>
<dbReference type="AlphaFoldDB" id="A0A1B8GLY1"/>
<dbReference type="PROSITE" id="PS50048">
    <property type="entry name" value="ZN2_CY6_FUNGAL_2"/>
    <property type="match status" value="1"/>
</dbReference>
<dbReference type="InterPro" id="IPR001138">
    <property type="entry name" value="Zn2Cys6_DnaBD"/>
</dbReference>
<proteinExistence type="predicted"/>
<keyword evidence="9" id="KW-1185">Reference proteome</keyword>
<dbReference type="PRINTS" id="PR00755">
    <property type="entry name" value="AFLATOXINBRP"/>
</dbReference>
<keyword evidence="4" id="KW-0804">Transcription</keyword>
<dbReference type="GeneID" id="28838934"/>
<reference evidence="8 9" key="1">
    <citation type="submission" date="2016-03" db="EMBL/GenBank/DDBJ databases">
        <title>Comparative genomics of Pseudogymnoascus destructans, the fungus causing white-nose syndrome of bats.</title>
        <authorList>
            <person name="Palmer J.M."/>
            <person name="Drees K.P."/>
            <person name="Foster J.T."/>
            <person name="Lindner D.L."/>
        </authorList>
    </citation>
    <scope>NUCLEOTIDE SEQUENCE [LARGE SCALE GENOMIC DNA]</scope>
    <source>
        <strain evidence="8 9">UAMH 10579</strain>
    </source>
</reference>
<keyword evidence="5" id="KW-0539">Nucleus</keyword>
<evidence type="ECO:0000256" key="2">
    <source>
        <dbReference type="ARBA" id="ARBA00023015"/>
    </source>
</evidence>
<dbReference type="SUPFAM" id="SSF57701">
    <property type="entry name" value="Zn2/Cys6 DNA-binding domain"/>
    <property type="match status" value="1"/>
</dbReference>
<evidence type="ECO:0000256" key="5">
    <source>
        <dbReference type="ARBA" id="ARBA00023242"/>
    </source>
</evidence>
<keyword evidence="2" id="KW-0805">Transcription regulation</keyword>
<evidence type="ECO:0000313" key="9">
    <source>
        <dbReference type="Proteomes" id="UP000091956"/>
    </source>
</evidence>
<sequence>MLDLESDTQVDQTRKQVSSRSKLRDSCHACAISKVKCPKEKPSCSKCECRGITCQYFLAKRPGRRRENNTVNGTGSNTSRCQSSKSLATSSNSSSSSNSNSNPNTKSNTDSSRSMEWEAPLDMQPTPGTGLLSKGGTIIPTNSYGTDGYLMTPLSLSVPASPRQDNMFSTNAAQFSVPGEVGMFSGLVDFGSEVNDMDFIMSAMDSPFDLLGMECGGITGSITQTPNDIESLLMPTERVDFDHASLDTPSSLDLLSTSSAASSTASNIHSLPTGMTSISDIIETSPCGCLMQALDLLKKLSTSSTSSRTAFPSLDATDMPRTVNASSAQTVVFENKQGMEAVSSKLACSSCVDDGFLLTVISMIVLKILERYATVAQAQPRKTGKSEPETDNPVRLSISTTSGSDDWMRAPNHVLNGSYDDGGSERVAAQLVLSELHRVQRLVNQLSPKLKGPKEREGQNIAPKMRYWGRPRAAGDGDRMTLTSILAGTLDQMERDVRKSLSTLSAEIINGLRQV</sequence>
<dbReference type="STRING" id="342668.A0A1B8GLY1"/>
<name>A0A1B8GLY1_9PEZI</name>
<evidence type="ECO:0000259" key="7">
    <source>
        <dbReference type="PROSITE" id="PS50048"/>
    </source>
</evidence>
<dbReference type="GO" id="GO:0008270">
    <property type="term" value="F:zinc ion binding"/>
    <property type="evidence" value="ECO:0007669"/>
    <property type="project" value="InterPro"/>
</dbReference>
<dbReference type="SMART" id="SM00066">
    <property type="entry name" value="GAL4"/>
    <property type="match status" value="1"/>
</dbReference>